<dbReference type="EMBL" id="OZ035829">
    <property type="protein sequence ID" value="CAL1610162.1"/>
    <property type="molecule type" value="Genomic_DNA"/>
</dbReference>
<accession>A0AAV2MA02</accession>
<organism evidence="1 2">
    <name type="scientific">Knipowitschia caucasica</name>
    <name type="common">Caucasian dwarf goby</name>
    <name type="synonym">Pomatoschistus caucasicus</name>
    <dbReference type="NCBI Taxonomy" id="637954"/>
    <lineage>
        <taxon>Eukaryota</taxon>
        <taxon>Metazoa</taxon>
        <taxon>Chordata</taxon>
        <taxon>Craniata</taxon>
        <taxon>Vertebrata</taxon>
        <taxon>Euteleostomi</taxon>
        <taxon>Actinopterygii</taxon>
        <taxon>Neopterygii</taxon>
        <taxon>Teleostei</taxon>
        <taxon>Neoteleostei</taxon>
        <taxon>Acanthomorphata</taxon>
        <taxon>Gobiaria</taxon>
        <taxon>Gobiiformes</taxon>
        <taxon>Gobioidei</taxon>
        <taxon>Gobiidae</taxon>
        <taxon>Gobiinae</taxon>
        <taxon>Knipowitschia</taxon>
    </lineage>
</organism>
<evidence type="ECO:0000313" key="1">
    <source>
        <dbReference type="EMBL" id="CAL1610162.1"/>
    </source>
</evidence>
<keyword evidence="2" id="KW-1185">Reference proteome</keyword>
<protein>
    <submittedName>
        <fullName evidence="1">Uncharacterized protein</fullName>
    </submittedName>
</protein>
<sequence length="77" mass="9001">MNPLWKSYKSKVLKTINPEYEEDAAEEKHLYSVDPDLRGLKPETEAWLQVLCVSDRDDSQGIMEKVQIVHRSVEERV</sequence>
<gene>
    <name evidence="1" type="ORF">KC01_LOCUS36819</name>
</gene>
<evidence type="ECO:0000313" key="2">
    <source>
        <dbReference type="Proteomes" id="UP001497482"/>
    </source>
</evidence>
<dbReference type="AlphaFoldDB" id="A0AAV2MA02"/>
<name>A0AAV2MA02_KNICA</name>
<dbReference type="Proteomes" id="UP001497482">
    <property type="component" value="Chromosome 7"/>
</dbReference>
<proteinExistence type="predicted"/>
<reference evidence="1 2" key="1">
    <citation type="submission" date="2024-04" db="EMBL/GenBank/DDBJ databases">
        <authorList>
            <person name="Waldvogel A.-M."/>
            <person name="Schoenle A."/>
        </authorList>
    </citation>
    <scope>NUCLEOTIDE SEQUENCE [LARGE SCALE GENOMIC DNA]</scope>
</reference>